<dbReference type="Gene3D" id="3.40.50.2300">
    <property type="match status" value="1"/>
</dbReference>
<evidence type="ECO:0000313" key="5">
    <source>
        <dbReference type="EMBL" id="TDA20633.1"/>
    </source>
</evidence>
<proteinExistence type="predicted"/>
<comment type="function">
    <text evidence="2">May play the central regulatory role in sporulation. It may be an element of the effector pathway responsible for the activation of sporulation genes in response to nutritional stress. Spo0A may act in concert with spo0H (a sigma factor) to control the expression of some genes that are critical to the sporulation process.</text>
</comment>
<dbReference type="PROSITE" id="PS50110">
    <property type="entry name" value="RESPONSE_REGULATORY"/>
    <property type="match status" value="1"/>
</dbReference>
<evidence type="ECO:0000256" key="3">
    <source>
        <dbReference type="PROSITE-ProRule" id="PRU00169"/>
    </source>
</evidence>
<dbReference type="GO" id="GO:0003677">
    <property type="term" value="F:DNA binding"/>
    <property type="evidence" value="ECO:0007669"/>
    <property type="project" value="InterPro"/>
</dbReference>
<evidence type="ECO:0000313" key="6">
    <source>
        <dbReference type="Proteomes" id="UP000295710"/>
    </source>
</evidence>
<comment type="caution">
    <text evidence="5">The sequence shown here is derived from an EMBL/GenBank/DDBJ whole genome shotgun (WGS) entry which is preliminary data.</text>
</comment>
<gene>
    <name evidence="5" type="ORF">E1963_15720</name>
</gene>
<dbReference type="GO" id="GO:0000156">
    <property type="term" value="F:phosphorelay response regulator activity"/>
    <property type="evidence" value="ECO:0007669"/>
    <property type="project" value="InterPro"/>
</dbReference>
<dbReference type="PANTHER" id="PTHR37299:SF1">
    <property type="entry name" value="STAGE 0 SPORULATION PROTEIN A HOMOLOG"/>
    <property type="match status" value="1"/>
</dbReference>
<dbReference type="InterPro" id="IPR007492">
    <property type="entry name" value="LytTR_DNA-bd_dom"/>
</dbReference>
<accession>A0A4R4FD52</accession>
<evidence type="ECO:0000259" key="4">
    <source>
        <dbReference type="PROSITE" id="PS50110"/>
    </source>
</evidence>
<dbReference type="EMBL" id="SMMX01000017">
    <property type="protein sequence ID" value="TDA20633.1"/>
    <property type="molecule type" value="Genomic_DNA"/>
</dbReference>
<dbReference type="Proteomes" id="UP000295710">
    <property type="component" value="Unassembled WGS sequence"/>
</dbReference>
<feature type="modified residue" description="4-aspartylphosphate" evidence="3">
    <location>
        <position position="57"/>
    </location>
</feature>
<sequence>MNIAFVDDSLVDRQYLQKNVERYCFEHKVHMQMNTYDNGTGFLKGFAAGTYDLVLLDIFMDETSGIHIAEKVRQIDDKCLIIFTTSSQEHAVIAFRLHALDYLLKPFTYGQLEESLSRCQKAPKRFSHYIELKEGRHYTRILITDIIYTDYYNHYIQVHTPRNVIRSYMSFPDFAPMPDKYPQFLWCYRNCMVNMDYIKSMDSKDIILATEERIPLHLYLLYQTAHPMDDDYPFLRRHAVRSGFIPRSTRL</sequence>
<dbReference type="PANTHER" id="PTHR37299">
    <property type="entry name" value="TRANSCRIPTIONAL REGULATOR-RELATED"/>
    <property type="match status" value="1"/>
</dbReference>
<dbReference type="SUPFAM" id="SSF52172">
    <property type="entry name" value="CheY-like"/>
    <property type="match status" value="1"/>
</dbReference>
<dbReference type="AlphaFoldDB" id="A0A4R4FD52"/>
<evidence type="ECO:0000256" key="1">
    <source>
        <dbReference type="ARBA" id="ARBA00018672"/>
    </source>
</evidence>
<dbReference type="Pfam" id="PF00072">
    <property type="entry name" value="Response_reg"/>
    <property type="match status" value="1"/>
</dbReference>
<dbReference type="SMART" id="SM00448">
    <property type="entry name" value="REC"/>
    <property type="match status" value="1"/>
</dbReference>
<organism evidence="5 6">
    <name type="scientific">Extibacter muris</name>
    <dbReference type="NCBI Taxonomy" id="1796622"/>
    <lineage>
        <taxon>Bacteria</taxon>
        <taxon>Bacillati</taxon>
        <taxon>Bacillota</taxon>
        <taxon>Clostridia</taxon>
        <taxon>Lachnospirales</taxon>
        <taxon>Lachnospiraceae</taxon>
        <taxon>Extibacter</taxon>
    </lineage>
</organism>
<keyword evidence="3" id="KW-0597">Phosphoprotein</keyword>
<dbReference type="RefSeq" id="WP_132279996.1">
    <property type="nucleotide sequence ID" value="NZ_JAOBST010000085.1"/>
</dbReference>
<dbReference type="CDD" id="cd00156">
    <property type="entry name" value="REC"/>
    <property type="match status" value="1"/>
</dbReference>
<dbReference type="InterPro" id="IPR001789">
    <property type="entry name" value="Sig_transdc_resp-reg_receiver"/>
</dbReference>
<keyword evidence="6" id="KW-1185">Reference proteome</keyword>
<reference evidence="5 6" key="1">
    <citation type="journal article" date="2016" name="Nat. Microbiol.">
        <title>The Mouse Intestinal Bacterial Collection (miBC) provides host-specific insight into cultured diversity and functional potential of the gut microbiota.</title>
        <authorList>
            <person name="Lagkouvardos I."/>
            <person name="Pukall R."/>
            <person name="Abt B."/>
            <person name="Foesel B.U."/>
            <person name="Meier-Kolthoff J.P."/>
            <person name="Kumar N."/>
            <person name="Bresciani A."/>
            <person name="Martinez I."/>
            <person name="Just S."/>
            <person name="Ziegler C."/>
            <person name="Brugiroux S."/>
            <person name="Garzetti D."/>
            <person name="Wenning M."/>
            <person name="Bui T.P."/>
            <person name="Wang J."/>
            <person name="Hugenholtz F."/>
            <person name="Plugge C.M."/>
            <person name="Peterson D.A."/>
            <person name="Hornef M.W."/>
            <person name="Baines J.F."/>
            <person name="Smidt H."/>
            <person name="Walter J."/>
            <person name="Kristiansen K."/>
            <person name="Nielsen H.B."/>
            <person name="Haller D."/>
            <person name="Overmann J."/>
            <person name="Stecher B."/>
            <person name="Clavel T."/>
        </authorList>
    </citation>
    <scope>NUCLEOTIDE SEQUENCE [LARGE SCALE GENOMIC DNA]</scope>
    <source>
        <strain evidence="5 6">DSM 28560</strain>
    </source>
</reference>
<evidence type="ECO:0000256" key="2">
    <source>
        <dbReference type="ARBA" id="ARBA00024867"/>
    </source>
</evidence>
<protein>
    <recommendedName>
        <fullName evidence="1">Stage 0 sporulation protein A homolog</fullName>
    </recommendedName>
</protein>
<dbReference type="Pfam" id="PF04397">
    <property type="entry name" value="LytTR"/>
    <property type="match status" value="1"/>
</dbReference>
<dbReference type="InterPro" id="IPR046947">
    <property type="entry name" value="LytR-like"/>
</dbReference>
<dbReference type="InterPro" id="IPR011006">
    <property type="entry name" value="CheY-like_superfamily"/>
</dbReference>
<dbReference type="Gene3D" id="2.40.50.1020">
    <property type="entry name" value="LytTr DNA-binding domain"/>
    <property type="match status" value="1"/>
</dbReference>
<name>A0A4R4FD52_9FIRM</name>
<feature type="domain" description="Response regulatory" evidence="4">
    <location>
        <begin position="2"/>
        <end position="120"/>
    </location>
</feature>